<protein>
    <recommendedName>
        <fullName evidence="4">Gfo/Idh/MocA-like oxidoreductase N-terminal domain-containing protein</fullName>
    </recommendedName>
</protein>
<name>A0A381US80_9ZZZZ</name>
<dbReference type="SUPFAM" id="SSF51735">
    <property type="entry name" value="NAD(P)-binding Rossmann-fold domains"/>
    <property type="match status" value="1"/>
</dbReference>
<dbReference type="GO" id="GO:0000166">
    <property type="term" value="F:nucleotide binding"/>
    <property type="evidence" value="ECO:0007669"/>
    <property type="project" value="InterPro"/>
</dbReference>
<proteinExistence type="predicted"/>
<dbReference type="InterPro" id="IPR000683">
    <property type="entry name" value="Gfo/Idh/MocA-like_OxRdtase_N"/>
</dbReference>
<dbReference type="PANTHER" id="PTHR43249">
    <property type="entry name" value="UDP-N-ACETYL-2-AMINO-2-DEOXY-D-GLUCURONATE OXIDASE"/>
    <property type="match status" value="1"/>
</dbReference>
<dbReference type="AlphaFoldDB" id="A0A381US80"/>
<dbReference type="EMBL" id="UINC01007027">
    <property type="protein sequence ID" value="SVA31009.1"/>
    <property type="molecule type" value="Genomic_DNA"/>
</dbReference>
<evidence type="ECO:0000313" key="3">
    <source>
        <dbReference type="EMBL" id="SVA31009.1"/>
    </source>
</evidence>
<feature type="domain" description="Gfo/Idh/MocA-like oxidoreductase N-terminal" evidence="1">
    <location>
        <begin position="5"/>
        <end position="114"/>
    </location>
</feature>
<accession>A0A381US80</accession>
<dbReference type="Pfam" id="PF22725">
    <property type="entry name" value="GFO_IDH_MocA_C3"/>
    <property type="match status" value="1"/>
</dbReference>
<dbReference type="Gene3D" id="3.40.50.720">
    <property type="entry name" value="NAD(P)-binding Rossmann-like Domain"/>
    <property type="match status" value="1"/>
</dbReference>
<dbReference type="InterPro" id="IPR036291">
    <property type="entry name" value="NAD(P)-bd_dom_sf"/>
</dbReference>
<dbReference type="Gene3D" id="3.30.360.10">
    <property type="entry name" value="Dihydrodipicolinate Reductase, domain 2"/>
    <property type="match status" value="1"/>
</dbReference>
<dbReference type="InterPro" id="IPR055170">
    <property type="entry name" value="GFO_IDH_MocA-like_dom"/>
</dbReference>
<dbReference type="PANTHER" id="PTHR43249:SF1">
    <property type="entry name" value="D-GLUCOSIDE 3-DEHYDROGENASE"/>
    <property type="match status" value="1"/>
</dbReference>
<organism evidence="3">
    <name type="scientific">marine metagenome</name>
    <dbReference type="NCBI Taxonomy" id="408172"/>
    <lineage>
        <taxon>unclassified sequences</taxon>
        <taxon>metagenomes</taxon>
        <taxon>ecological metagenomes</taxon>
    </lineage>
</organism>
<evidence type="ECO:0000259" key="2">
    <source>
        <dbReference type="Pfam" id="PF22725"/>
    </source>
</evidence>
<evidence type="ECO:0008006" key="4">
    <source>
        <dbReference type="Google" id="ProtNLM"/>
    </source>
</evidence>
<sequence>MATARVGIAGFGVVGRRRKECIDRRVDLKVVAVSDRDFGEFGTLEDGTVVHPSIDGLLGEKLDALIVCLPNDLAAAVTIAGLEAGLHVFCEKPPGRDPYDVESVIEVEERHPDLRLMYGFNHRYHDSVQDGLAILKGGELGAVISLRGLYGKSKLVTFDQPDWRTRRETAGGGVLLDQGIHMVDLMRLFGGEFDEVHSFVSNGHWGYDVEDNAYALMRTSGGVVGMLVSSATQWRHQFNLEVNLQGGSLILGGLITGTKSYGAETLTVVTADPDRDRGDPREHTTRYNRDPSWDRELDSFAGCVLEGGPVENGGSADALQTMKLVYRIYFADPEWRDAHGIDDPDDGAYAWPFRTPSLADGSEK</sequence>
<dbReference type="SUPFAM" id="SSF55347">
    <property type="entry name" value="Glyceraldehyde-3-phosphate dehydrogenase-like, C-terminal domain"/>
    <property type="match status" value="1"/>
</dbReference>
<reference evidence="3" key="1">
    <citation type="submission" date="2018-05" db="EMBL/GenBank/DDBJ databases">
        <authorList>
            <person name="Lanie J.A."/>
            <person name="Ng W.-L."/>
            <person name="Kazmierczak K.M."/>
            <person name="Andrzejewski T.M."/>
            <person name="Davidsen T.M."/>
            <person name="Wayne K.J."/>
            <person name="Tettelin H."/>
            <person name="Glass J.I."/>
            <person name="Rusch D."/>
            <person name="Podicherti R."/>
            <person name="Tsui H.-C.T."/>
            <person name="Winkler M.E."/>
        </authorList>
    </citation>
    <scope>NUCLEOTIDE SEQUENCE</scope>
</reference>
<gene>
    <name evidence="3" type="ORF">METZ01_LOCUS83863</name>
</gene>
<dbReference type="Pfam" id="PF01408">
    <property type="entry name" value="GFO_IDH_MocA"/>
    <property type="match status" value="1"/>
</dbReference>
<evidence type="ECO:0000259" key="1">
    <source>
        <dbReference type="Pfam" id="PF01408"/>
    </source>
</evidence>
<feature type="domain" description="GFO/IDH/MocA-like oxidoreductase" evidence="2">
    <location>
        <begin position="134"/>
        <end position="249"/>
    </location>
</feature>
<dbReference type="InterPro" id="IPR052515">
    <property type="entry name" value="Gfo/Idh/MocA_Oxidoreductase"/>
</dbReference>